<protein>
    <recommendedName>
        <fullName evidence="1">DUF7832 domain-containing protein</fullName>
    </recommendedName>
</protein>
<evidence type="ECO:0000259" key="1">
    <source>
        <dbReference type="Pfam" id="PF25191"/>
    </source>
</evidence>
<dbReference type="Proteomes" id="UP000199150">
    <property type="component" value="Unassembled WGS sequence"/>
</dbReference>
<dbReference type="RefSeq" id="WP_181444852.1">
    <property type="nucleotide sequence ID" value="NZ_CBCRYE010000001.1"/>
</dbReference>
<dbReference type="EMBL" id="FMTS01000001">
    <property type="protein sequence ID" value="SCW41820.1"/>
    <property type="molecule type" value="Genomic_DNA"/>
</dbReference>
<sequence length="151" mass="17353">MKYDDASWHYGGDFPADLPPSAGVTHIAMFAVWCWENGLAGDEILEEADALEAIKRRRGTPGGIFNKASDEKFIDADLNDEGNRFAASYYGDQGYYIDYAKSVGATFSTLYHVPDTWETYDTLKPVISHRYRTFHNMQKSWWRRLWPIAKQ</sequence>
<organism evidence="2 3">
    <name type="scientific">Asticcacaulis taihuensis</name>
    <dbReference type="NCBI Taxonomy" id="260084"/>
    <lineage>
        <taxon>Bacteria</taxon>
        <taxon>Pseudomonadati</taxon>
        <taxon>Pseudomonadota</taxon>
        <taxon>Alphaproteobacteria</taxon>
        <taxon>Caulobacterales</taxon>
        <taxon>Caulobacteraceae</taxon>
        <taxon>Asticcacaulis</taxon>
    </lineage>
</organism>
<dbReference type="AlphaFoldDB" id="A0A1G4QB63"/>
<gene>
    <name evidence="2" type="ORF">SAMN02927928_1076</name>
</gene>
<dbReference type="STRING" id="260084.SAMN02927928_1076"/>
<feature type="domain" description="DUF7832" evidence="1">
    <location>
        <begin position="2"/>
        <end position="113"/>
    </location>
</feature>
<keyword evidence="3" id="KW-1185">Reference proteome</keyword>
<name>A0A1G4QB63_9CAUL</name>
<evidence type="ECO:0000313" key="2">
    <source>
        <dbReference type="EMBL" id="SCW41820.1"/>
    </source>
</evidence>
<accession>A0A1G4QB63</accession>
<reference evidence="3" key="1">
    <citation type="submission" date="2016-10" db="EMBL/GenBank/DDBJ databases">
        <authorList>
            <person name="Varghese N."/>
            <person name="Submissions S."/>
        </authorList>
    </citation>
    <scope>NUCLEOTIDE SEQUENCE [LARGE SCALE GENOMIC DNA]</scope>
    <source>
        <strain evidence="3">CGMCC 1.3431</strain>
    </source>
</reference>
<dbReference type="Pfam" id="PF25191">
    <property type="entry name" value="DUF7832"/>
    <property type="match status" value="1"/>
</dbReference>
<evidence type="ECO:0000313" key="3">
    <source>
        <dbReference type="Proteomes" id="UP000199150"/>
    </source>
</evidence>
<proteinExistence type="predicted"/>
<dbReference type="InterPro" id="IPR057154">
    <property type="entry name" value="DUF7832"/>
</dbReference>